<dbReference type="Pfam" id="PF09721">
    <property type="entry name" value="Exosortase_EpsH"/>
    <property type="match status" value="1"/>
</dbReference>
<protein>
    <recommendedName>
        <fullName evidence="11">Exosortase EpsH-related protein</fullName>
    </recommendedName>
</protein>
<keyword evidence="6 8" id="KW-1133">Transmembrane helix</keyword>
<dbReference type="GO" id="GO:0006508">
    <property type="term" value="P:proteolysis"/>
    <property type="evidence" value="ECO:0007669"/>
    <property type="project" value="UniProtKB-KW"/>
</dbReference>
<dbReference type="HOGENOM" id="CLU_134207_0_0_2"/>
<dbReference type="AlphaFoldDB" id="C9RGW6"/>
<dbReference type="eggNOG" id="arCOG04471">
    <property type="taxonomic scope" value="Archaea"/>
</dbReference>
<feature type="transmembrane region" description="Helical" evidence="8">
    <location>
        <begin position="71"/>
        <end position="91"/>
    </location>
</feature>
<keyword evidence="7 8" id="KW-0472">Membrane</keyword>
<keyword evidence="3" id="KW-0645">Protease</keyword>
<keyword evidence="4 8" id="KW-0812">Transmembrane</keyword>
<name>C9RGW6_METVM</name>
<evidence type="ECO:0000256" key="2">
    <source>
        <dbReference type="ARBA" id="ARBA00022475"/>
    </source>
</evidence>
<organism evidence="9 10">
    <name type="scientific">Methanocaldococcus vulcanius (strain ATCC 700851 / DSM 12094 / M7)</name>
    <name type="common">Methanococcus vulcanius</name>
    <dbReference type="NCBI Taxonomy" id="579137"/>
    <lineage>
        <taxon>Archaea</taxon>
        <taxon>Methanobacteriati</taxon>
        <taxon>Methanobacteriota</taxon>
        <taxon>Methanomada group</taxon>
        <taxon>Methanococci</taxon>
        <taxon>Methanococcales</taxon>
        <taxon>Methanocaldococcaceae</taxon>
        <taxon>Methanocaldococcus</taxon>
    </lineage>
</organism>
<evidence type="ECO:0000256" key="8">
    <source>
        <dbReference type="SAM" id="Phobius"/>
    </source>
</evidence>
<evidence type="ECO:0000256" key="1">
    <source>
        <dbReference type="ARBA" id="ARBA00004651"/>
    </source>
</evidence>
<dbReference type="STRING" id="579137.Metvu_0960"/>
<keyword evidence="10" id="KW-1185">Reference proteome</keyword>
<feature type="transmembrane region" description="Helical" evidence="8">
    <location>
        <begin position="98"/>
        <end position="124"/>
    </location>
</feature>
<evidence type="ECO:0008006" key="11">
    <source>
        <dbReference type="Google" id="ProtNLM"/>
    </source>
</evidence>
<evidence type="ECO:0000256" key="6">
    <source>
        <dbReference type="ARBA" id="ARBA00022989"/>
    </source>
</evidence>
<comment type="subcellular location">
    <subcellularLocation>
        <location evidence="1">Cell membrane</location>
        <topology evidence="1">Multi-pass membrane protein</topology>
    </subcellularLocation>
</comment>
<keyword evidence="2" id="KW-1003">Cell membrane</keyword>
<evidence type="ECO:0000313" key="10">
    <source>
        <dbReference type="Proteomes" id="UP000002063"/>
    </source>
</evidence>
<evidence type="ECO:0000256" key="3">
    <source>
        <dbReference type="ARBA" id="ARBA00022670"/>
    </source>
</evidence>
<evidence type="ECO:0000313" key="9">
    <source>
        <dbReference type="EMBL" id="ACX72818.1"/>
    </source>
</evidence>
<reference evidence="9" key="1">
    <citation type="submission" date="2009-10" db="EMBL/GenBank/DDBJ databases">
        <title>Complete sequence of chromosome of Methanocaldococcus vulcanius M7.</title>
        <authorList>
            <consortium name="US DOE Joint Genome Institute"/>
            <person name="Lucas S."/>
            <person name="Copeland A."/>
            <person name="Lapidus A."/>
            <person name="Glavina del Rio T."/>
            <person name="Dalin E."/>
            <person name="Tice H."/>
            <person name="Bruce D."/>
            <person name="Goodwin L."/>
            <person name="Pitluck S."/>
            <person name="Lcollab F.I."/>
            <person name="Brettin T."/>
            <person name="Detter J.C."/>
            <person name="Han C."/>
            <person name="Tapia R."/>
            <person name="Kuske C.R."/>
            <person name="Schmutz J."/>
            <person name="Larimer F."/>
            <person name="Land M."/>
            <person name="Hauser L."/>
            <person name="Kyrpides N."/>
            <person name="Ovchinikova G."/>
            <person name="Sieprawska-Lupa M."/>
            <person name="Whitman W.B."/>
            <person name="Woyke T."/>
        </authorList>
    </citation>
    <scope>NUCLEOTIDE SEQUENCE [LARGE SCALE GENOMIC DNA]</scope>
    <source>
        <strain evidence="9">M7</strain>
    </source>
</reference>
<proteinExistence type="predicted"/>
<dbReference type="GO" id="GO:0008233">
    <property type="term" value="F:peptidase activity"/>
    <property type="evidence" value="ECO:0007669"/>
    <property type="project" value="UniProtKB-KW"/>
</dbReference>
<evidence type="ECO:0000256" key="5">
    <source>
        <dbReference type="ARBA" id="ARBA00022801"/>
    </source>
</evidence>
<gene>
    <name evidence="9" type="ordered locus">Metvu_0960</name>
</gene>
<dbReference type="InterPro" id="IPR026392">
    <property type="entry name" value="Exo/Archaeosortase_dom"/>
</dbReference>
<dbReference type="EMBL" id="CP001787">
    <property type="protein sequence ID" value="ACX72818.1"/>
    <property type="molecule type" value="Genomic_DNA"/>
</dbReference>
<dbReference type="KEGG" id="mvu:Metvu_0960"/>
<evidence type="ECO:0000256" key="4">
    <source>
        <dbReference type="ARBA" id="ARBA00022692"/>
    </source>
</evidence>
<feature type="transmembrane region" description="Helical" evidence="8">
    <location>
        <begin position="20"/>
        <end position="48"/>
    </location>
</feature>
<dbReference type="NCBIfam" id="TIGR04124">
    <property type="entry name" value="archaeo_artE"/>
    <property type="match status" value="1"/>
</dbReference>
<accession>C9RGW6</accession>
<evidence type="ECO:0000256" key="7">
    <source>
        <dbReference type="ARBA" id="ARBA00023136"/>
    </source>
</evidence>
<dbReference type="InterPro" id="IPR019127">
    <property type="entry name" value="Exosortase"/>
</dbReference>
<dbReference type="NCBIfam" id="TIGR04178">
    <property type="entry name" value="exo_archaeo"/>
    <property type="match status" value="1"/>
</dbReference>
<dbReference type="GeneID" id="8513297"/>
<keyword evidence="5" id="KW-0378">Hydrolase</keyword>
<feature type="transmembrane region" description="Helical" evidence="8">
    <location>
        <begin position="136"/>
        <end position="154"/>
    </location>
</feature>
<sequence length="159" mass="18297">MFTAGKLKINKLKSIIKFYVLFLTFFYIFNYFGDCLITPTSVFSYFLIKLLIPSAKLQKNLIILPNATVEVVKECVGSFLIAGFLALTITYSKKIKDLLIGLFIVFLSYLINIIRISAICYFSNMYPKDSQLYHDIIGYLIILTATPILTLLYFKLIRE</sequence>
<dbReference type="RefSeq" id="WP_015733038.1">
    <property type="nucleotide sequence ID" value="NC_013407.1"/>
</dbReference>
<dbReference type="Proteomes" id="UP000002063">
    <property type="component" value="Chromosome"/>
</dbReference>
<dbReference type="GO" id="GO:0005886">
    <property type="term" value="C:plasma membrane"/>
    <property type="evidence" value="ECO:0007669"/>
    <property type="project" value="UniProtKB-SubCell"/>
</dbReference>
<dbReference type="InterPro" id="IPR026485">
    <property type="entry name" value="Archaeo_ArtE"/>
</dbReference>